<dbReference type="Pfam" id="PF03945">
    <property type="entry name" value="Endotoxin_N"/>
    <property type="match status" value="1"/>
</dbReference>
<dbReference type="InterPro" id="IPR005639">
    <property type="entry name" value="Pest_crys_dom_I"/>
</dbReference>
<evidence type="ECO:0000313" key="6">
    <source>
        <dbReference type="EMBL" id="EET04803.1"/>
    </source>
</evidence>
<dbReference type="InterPro" id="IPR036716">
    <property type="entry name" value="Pest_crys_N_sf"/>
</dbReference>
<evidence type="ECO:0000256" key="2">
    <source>
        <dbReference type="ARBA" id="ARBA00022656"/>
    </source>
</evidence>
<dbReference type="AlphaFoldDB" id="A0A0E1VV73"/>
<dbReference type="GO" id="GO:0090729">
    <property type="term" value="F:toxin activity"/>
    <property type="evidence" value="ECO:0007669"/>
    <property type="project" value="UniProtKB-KW"/>
</dbReference>
<dbReference type="EMBL" id="CM000833">
    <property type="protein sequence ID" value="EET04803.1"/>
    <property type="molecule type" value="Genomic_DNA"/>
</dbReference>
<organism evidence="6">
    <name type="scientific">Burkholderia pseudomallei 1710a</name>
    <dbReference type="NCBI Taxonomy" id="320371"/>
    <lineage>
        <taxon>Bacteria</taxon>
        <taxon>Pseudomonadati</taxon>
        <taxon>Pseudomonadota</taxon>
        <taxon>Betaproteobacteria</taxon>
        <taxon>Burkholderiales</taxon>
        <taxon>Burkholderiaceae</taxon>
        <taxon>Burkholderia</taxon>
        <taxon>pseudomallei group</taxon>
    </lineage>
</organism>
<proteinExistence type="inferred from homology"/>
<comment type="similarity">
    <text evidence="1">Belongs to the delta endotoxin family.</text>
</comment>
<keyword evidence="2" id="KW-0800">Toxin</keyword>
<dbReference type="Proteomes" id="UP000001812">
    <property type="component" value="Chromosome II"/>
</dbReference>
<sequence>MDRRKFLSTSGMVIGAGAVQIVVPARTVYAATAASQLSNISSAAASSKLPNFANTKAILFPGSDKTVEALLDNAKSKIKSGTFDGSLLATSIEKQNPITGLYVILETAAITVTESIPVVGWLISGFLSIGLKYLNESLKEKTDYEKLIKSIVNKSIDENNYRLMKAAFEGVTQVYGNFSDFAASLSTNKPKPDQKTQLISLFTNTISNCEQNAPTMLLKNLNDKAAYQGIPLFCSIANVELSAHADMLKNKVAFDLDDSFYKNNYAAMEKKAWRMHKKAREVVVELLDNVGDLSLDYPSVWAKKNSIIRQIYLSGLGAFLENYRRRYEAKFLKKIKLRNSIEIYSNSYADQGVIEKTINADITRRSSLLSRLSGYSHIDRVQRIGVGYLSSSENSKGFFKEYESCTGRVNDRRDEKDIDSKFPIDQFANSSRTGRELPVKIYSNAPKAGTYGLKIITNDGKNIDFGSMNGDLKKIYSFDVPGYYISGLVVAESNAKRGSCAADSGLSIDFICSVHRHCSSIDYIAGFTDANIGIELDNSVWSFENNSSSNVTGYADYLVGKNILSVPSGSVKFDLYNTTGKAISVTPVLMAAIPGRKDGESASLKVSIGNSVAQVKLSDKDSDKEDSYIQGIDGEKYLDAASGEKITVPVGRSSISIENVDKKAGFKFASLLLIPG</sequence>
<keyword evidence="3" id="KW-0749">Sporulation</keyword>
<evidence type="ECO:0000259" key="5">
    <source>
        <dbReference type="Pfam" id="PF03945"/>
    </source>
</evidence>
<gene>
    <name evidence="6" type="ORF">BURPS1710A_A0027</name>
</gene>
<dbReference type="Gene3D" id="1.20.190.10">
    <property type="entry name" value="Pesticidal crystal protein, N-terminal domain"/>
    <property type="match status" value="1"/>
</dbReference>
<accession>A0A0E1VV73</accession>
<protein>
    <submittedName>
        <fullName evidence="6">Tat domain protein</fullName>
    </submittedName>
</protein>
<keyword evidence="4" id="KW-0843">Virulence</keyword>
<feature type="domain" description="Pesticidal crystal protein" evidence="5">
    <location>
        <begin position="116"/>
        <end position="265"/>
    </location>
</feature>
<dbReference type="SUPFAM" id="SSF56849">
    <property type="entry name" value="delta-Endotoxin (insectocide), N-terminal domain"/>
    <property type="match status" value="1"/>
</dbReference>
<reference evidence="6" key="1">
    <citation type="submission" date="2009-05" db="EMBL/GenBank/DDBJ databases">
        <authorList>
            <person name="Harkins D.M."/>
            <person name="DeShazer D."/>
            <person name="Woods D.E."/>
            <person name="Brinkac L.M."/>
            <person name="Brown K.A."/>
            <person name="Hung G.C."/>
            <person name="Tuanyok A."/>
            <person name="Zhang B."/>
            <person name="Nierman W.C."/>
        </authorList>
    </citation>
    <scope>NUCLEOTIDE SEQUENCE [LARGE SCALE GENOMIC DNA]</scope>
    <source>
        <strain evidence="6">1710a</strain>
    </source>
</reference>
<evidence type="ECO:0000256" key="1">
    <source>
        <dbReference type="ARBA" id="ARBA00007819"/>
    </source>
</evidence>
<dbReference type="GO" id="GO:0001907">
    <property type="term" value="P:symbiont-mediated killing of host cell"/>
    <property type="evidence" value="ECO:0007669"/>
    <property type="project" value="InterPro"/>
</dbReference>
<name>A0A0E1VV73_BURPE</name>
<dbReference type="GO" id="GO:0030435">
    <property type="term" value="P:sporulation resulting in formation of a cellular spore"/>
    <property type="evidence" value="ECO:0007669"/>
    <property type="project" value="UniProtKB-KW"/>
</dbReference>
<dbReference type="RefSeq" id="WP_004527924.1">
    <property type="nucleotide sequence ID" value="NZ_CM000833.1"/>
</dbReference>
<dbReference type="HOGENOM" id="CLU_406369_0_0_4"/>
<evidence type="ECO:0000256" key="3">
    <source>
        <dbReference type="ARBA" id="ARBA00022969"/>
    </source>
</evidence>
<evidence type="ECO:0000256" key="4">
    <source>
        <dbReference type="ARBA" id="ARBA00023026"/>
    </source>
</evidence>